<feature type="domain" description="C2H2-type" evidence="3">
    <location>
        <begin position="344"/>
        <end position="367"/>
    </location>
</feature>
<feature type="region of interest" description="Disordered" evidence="2">
    <location>
        <begin position="113"/>
        <end position="134"/>
    </location>
</feature>
<dbReference type="InterPro" id="IPR036236">
    <property type="entry name" value="Znf_C2H2_sf"/>
</dbReference>
<feature type="region of interest" description="Disordered" evidence="2">
    <location>
        <begin position="369"/>
        <end position="402"/>
    </location>
</feature>
<proteinExistence type="predicted"/>
<dbReference type="EnsemblMetazoa" id="CJA17270.1">
    <property type="protein sequence ID" value="CJA17270.1"/>
    <property type="gene ID" value="WBGene00136475"/>
</dbReference>
<protein>
    <submittedName>
        <fullName evidence="4">C2H2-type domain-containing protein</fullName>
    </submittedName>
</protein>
<evidence type="ECO:0000256" key="2">
    <source>
        <dbReference type="SAM" id="MobiDB-lite"/>
    </source>
</evidence>
<feature type="compositionally biased region" description="Basic and acidic residues" evidence="2">
    <location>
        <begin position="116"/>
        <end position="127"/>
    </location>
</feature>
<keyword evidence="1" id="KW-0479">Metal-binding</keyword>
<feature type="region of interest" description="Disordered" evidence="2">
    <location>
        <begin position="176"/>
        <end position="209"/>
    </location>
</feature>
<dbReference type="GO" id="GO:0061968">
    <property type="term" value="P:maintenance of left/right asymmetry"/>
    <property type="evidence" value="ECO:0007669"/>
    <property type="project" value="EnsemblMetazoa"/>
</dbReference>
<feature type="region of interest" description="Disordered" evidence="2">
    <location>
        <begin position="1"/>
        <end position="38"/>
    </location>
</feature>
<evidence type="ECO:0000313" key="5">
    <source>
        <dbReference type="Proteomes" id="UP000005237"/>
    </source>
</evidence>
<evidence type="ECO:0000259" key="3">
    <source>
        <dbReference type="PROSITE" id="PS50157"/>
    </source>
</evidence>
<feature type="region of interest" description="Disordered" evidence="2">
    <location>
        <begin position="542"/>
        <end position="573"/>
    </location>
</feature>
<feature type="compositionally biased region" description="Low complexity" evidence="2">
    <location>
        <begin position="563"/>
        <end position="573"/>
    </location>
</feature>
<evidence type="ECO:0000256" key="1">
    <source>
        <dbReference type="PROSITE-ProRule" id="PRU00042"/>
    </source>
</evidence>
<reference evidence="4" key="2">
    <citation type="submission" date="2022-06" db="UniProtKB">
        <authorList>
            <consortium name="EnsemblMetazoa"/>
        </authorList>
    </citation>
    <scope>IDENTIFICATION</scope>
    <source>
        <strain evidence="4">DF5081</strain>
    </source>
</reference>
<dbReference type="PROSITE" id="PS50157">
    <property type="entry name" value="ZINC_FINGER_C2H2_2"/>
    <property type="match status" value="1"/>
</dbReference>
<keyword evidence="1" id="KW-0862">Zinc</keyword>
<dbReference type="EnsemblMetazoa" id="CJA17270.2">
    <property type="protein sequence ID" value="CJA17270.2"/>
    <property type="gene ID" value="WBGene00136475"/>
</dbReference>
<reference evidence="5" key="1">
    <citation type="submission" date="2010-08" db="EMBL/GenBank/DDBJ databases">
        <authorList>
            <consortium name="Caenorhabditis japonica Sequencing Consortium"/>
            <person name="Wilson R.K."/>
        </authorList>
    </citation>
    <scope>NUCLEOTIDE SEQUENCE [LARGE SCALE GENOMIC DNA]</scope>
    <source>
        <strain evidence="5">DF5081</strain>
    </source>
</reference>
<feature type="compositionally biased region" description="Polar residues" evidence="2">
    <location>
        <begin position="374"/>
        <end position="384"/>
    </location>
</feature>
<dbReference type="AlphaFoldDB" id="A0A8R1E0B0"/>
<dbReference type="PROSITE" id="PS00028">
    <property type="entry name" value="ZINC_FINGER_C2H2_1"/>
    <property type="match status" value="2"/>
</dbReference>
<accession>A0A8R1E0B0</accession>
<feature type="compositionally biased region" description="Low complexity" evidence="2">
    <location>
        <begin position="10"/>
        <end position="29"/>
    </location>
</feature>
<dbReference type="SMART" id="SM00355">
    <property type="entry name" value="ZnF_C2H2"/>
    <property type="match status" value="4"/>
</dbReference>
<dbReference type="GO" id="GO:0001708">
    <property type="term" value="P:cell fate specification"/>
    <property type="evidence" value="ECO:0007669"/>
    <property type="project" value="EnsemblMetazoa"/>
</dbReference>
<name>A0A8R1E0B0_CAEJA</name>
<sequence length="634" mass="68194">MNKGGACVLTTSSGGSASPTSSGAPSSSSILADADEKEQLQQHASALLQNGFGGNQWMQMLMNSQQQQQQIQEAAAGQLKPTGSNGELAMDRNLLDMFTGNADFAKLAAQLSGQTKMHDNEPEDARDNTPTPPAVSLNSSLAAMILPTTSSSTGCSAASTTSSVDSATSSVIVNGQASTAHEDDDMPPAKRIRPDDDETPVTPTGPSSSIMQSLLAQIGGLNPLGGQQSQKKEDNLFGGLGNFFPQSLAAGFPFLSSPIHQQFPGMADFEQLSALSTPNKSSGMKRQYSSNGKNYCDICNKEVCNKYFLRTHMLKMHGIVIDENKTVIANIDTLVKEREGELSFRCDTCRTMFKTRNQLRQHRQDVHGVLPLSTPRNNQNKPSMPSTPTTANNNTTPTASGEEKCAMCDKRFAPGMMMMHMAQEHLGGVAGVSSGAADLSHVMAILNQATPRAPSAEEKELGMLFDCTECSYKTPHAKNLELHLERHHKMNEAKQSLDDDEDEALKLTTEAALQMVVQNQNQFDGDVTGAALNLTFKNESGGKKDVEEEKVVTHHHERNSHTSGSISPSSSIPEGFGKALGEKVFPTQTFLVRSNDESGHFLAEFLAQLPVRSIVDGPRQIVFELLPTPTPNGV</sequence>
<dbReference type="SUPFAM" id="SSF57667">
    <property type="entry name" value="beta-beta-alpha zinc fingers"/>
    <property type="match status" value="1"/>
</dbReference>
<feature type="region of interest" description="Disordered" evidence="2">
    <location>
        <begin position="150"/>
        <end position="169"/>
    </location>
</feature>
<dbReference type="FunFam" id="3.30.160.60:FF:002852">
    <property type="entry name" value="Dorsal Intercalation and Elongation defect"/>
    <property type="match status" value="1"/>
</dbReference>
<keyword evidence="5" id="KW-1185">Reference proteome</keyword>
<dbReference type="GO" id="GO:0008270">
    <property type="term" value="F:zinc ion binding"/>
    <property type="evidence" value="ECO:0007669"/>
    <property type="project" value="UniProtKB-KW"/>
</dbReference>
<keyword evidence="1" id="KW-0863">Zinc-finger</keyword>
<organism evidence="4 5">
    <name type="scientific">Caenorhabditis japonica</name>
    <dbReference type="NCBI Taxonomy" id="281687"/>
    <lineage>
        <taxon>Eukaryota</taxon>
        <taxon>Metazoa</taxon>
        <taxon>Ecdysozoa</taxon>
        <taxon>Nematoda</taxon>
        <taxon>Chromadorea</taxon>
        <taxon>Rhabditida</taxon>
        <taxon>Rhabditina</taxon>
        <taxon>Rhabditomorpha</taxon>
        <taxon>Rhabditoidea</taxon>
        <taxon>Rhabditidae</taxon>
        <taxon>Peloderinae</taxon>
        <taxon>Caenorhabditis</taxon>
    </lineage>
</organism>
<feature type="compositionally biased region" description="Low complexity" evidence="2">
    <location>
        <begin position="386"/>
        <end position="400"/>
    </location>
</feature>
<dbReference type="OMA" id="QHRQDVH"/>
<dbReference type="Gene3D" id="3.30.160.60">
    <property type="entry name" value="Classic Zinc Finger"/>
    <property type="match status" value="2"/>
</dbReference>
<dbReference type="PANTHER" id="PTHR21190:SF1">
    <property type="entry name" value="GH10077P"/>
    <property type="match status" value="1"/>
</dbReference>
<evidence type="ECO:0000313" key="4">
    <source>
        <dbReference type="EnsemblMetazoa" id="CJA17270.1"/>
    </source>
</evidence>
<feature type="compositionally biased region" description="Basic and acidic residues" evidence="2">
    <location>
        <begin position="542"/>
        <end position="554"/>
    </location>
</feature>
<dbReference type="InterPro" id="IPR013087">
    <property type="entry name" value="Znf_C2H2_type"/>
</dbReference>
<dbReference type="GO" id="GO:0003388">
    <property type="term" value="P:neuron development involved in amphid sensory organ development"/>
    <property type="evidence" value="ECO:0007669"/>
    <property type="project" value="EnsemblMetazoa"/>
</dbReference>
<dbReference type="PANTHER" id="PTHR21190">
    <property type="entry name" value="GH10077P"/>
    <property type="match status" value="1"/>
</dbReference>
<dbReference type="GO" id="GO:0010628">
    <property type="term" value="P:positive regulation of gene expression"/>
    <property type="evidence" value="ECO:0007669"/>
    <property type="project" value="EnsemblMetazoa"/>
</dbReference>
<dbReference type="Proteomes" id="UP000005237">
    <property type="component" value="Unassembled WGS sequence"/>
</dbReference>